<name>A0ACD5GVD7_9CYAN</name>
<evidence type="ECO:0000313" key="1">
    <source>
        <dbReference type="EMBL" id="XPM64855.1"/>
    </source>
</evidence>
<organism evidence="1 2">
    <name type="scientific">Desertifilum tharense IPPAS B-1220</name>
    <dbReference type="NCBI Taxonomy" id="1781255"/>
    <lineage>
        <taxon>Bacteria</taxon>
        <taxon>Bacillati</taxon>
        <taxon>Cyanobacteriota</taxon>
        <taxon>Cyanophyceae</taxon>
        <taxon>Desertifilales</taxon>
        <taxon>Desertifilaceae</taxon>
        <taxon>Desertifilum</taxon>
    </lineage>
</organism>
<evidence type="ECO:0000313" key="2">
    <source>
        <dbReference type="Proteomes" id="UP000095472"/>
    </source>
</evidence>
<dbReference type="Proteomes" id="UP000095472">
    <property type="component" value="Chromosome"/>
</dbReference>
<keyword evidence="2" id="KW-1185">Reference proteome</keyword>
<dbReference type="EMBL" id="CP182909">
    <property type="protein sequence ID" value="XPM64855.1"/>
    <property type="molecule type" value="Genomic_DNA"/>
</dbReference>
<reference evidence="1 2" key="1">
    <citation type="journal article" date="2016" name="Genome Announc.">
        <title>Draft Genome Sequence of the Thermotolerant Cyanobacterium Desertifilum sp. IPPAS B-1220.</title>
        <authorList>
            <person name="Mironov K.S."/>
            <person name="Sinetova M.A."/>
            <person name="Bolatkhan K."/>
            <person name="Zayadan B.K."/>
            <person name="Ustinova V.V."/>
            <person name="Kupriyanova E.V."/>
            <person name="Skrypnik A.N."/>
            <person name="Gogoleva N.E."/>
            <person name="Gogolev Y.V."/>
            <person name="Los D.A."/>
        </authorList>
    </citation>
    <scope>NUCLEOTIDE SEQUENCE [LARGE SCALE GENOMIC DNA]</scope>
    <source>
        <strain evidence="1 2">IPPAS B-1220</strain>
    </source>
</reference>
<protein>
    <submittedName>
        <fullName evidence="1">Uncharacterized protein</fullName>
    </submittedName>
</protein>
<proteinExistence type="predicted"/>
<sequence length="65" mass="7309">MKLASAWLAQNNLDAGRVALEEASRLEPNNPDIHFEIARLRQAQNDLQASLSAYRRVTALIARSY</sequence>
<gene>
    <name evidence="1" type="ORF">BH720_002625</name>
</gene>
<accession>A0ACD5GVD7</accession>